<evidence type="ECO:0000256" key="1">
    <source>
        <dbReference type="SAM" id="MobiDB-lite"/>
    </source>
</evidence>
<dbReference type="PANTHER" id="PTHR24094:SF15">
    <property type="entry name" value="AMP-DEPENDENT SYNTHETASE_LIGASE DOMAIN-CONTAINING PROTEIN-RELATED"/>
    <property type="match status" value="1"/>
</dbReference>
<dbReference type="Proteomes" id="UP000029003">
    <property type="component" value="Unassembled WGS sequence"/>
</dbReference>
<dbReference type="Pfam" id="PF07510">
    <property type="entry name" value="GmrSD_C"/>
    <property type="match status" value="1"/>
</dbReference>
<evidence type="ECO:0000259" key="3">
    <source>
        <dbReference type="Pfam" id="PF07510"/>
    </source>
</evidence>
<gene>
    <name evidence="4" type="ORF">THER5_0414</name>
</gene>
<keyword evidence="2" id="KW-0812">Transmembrane</keyword>
<dbReference type="AlphaFoldDB" id="A0A087E387"/>
<comment type="caution">
    <text evidence="4">The sequence shown here is derived from an EMBL/GenBank/DDBJ whole genome shotgun (WGS) entry which is preliminary data.</text>
</comment>
<evidence type="ECO:0000313" key="4">
    <source>
        <dbReference type="EMBL" id="KFJ02238.1"/>
    </source>
</evidence>
<feature type="domain" description="GmrSD restriction endonucleases C-terminal" evidence="3">
    <location>
        <begin position="137"/>
        <end position="274"/>
    </location>
</feature>
<feature type="transmembrane region" description="Helical" evidence="2">
    <location>
        <begin position="62"/>
        <end position="83"/>
    </location>
</feature>
<name>A0A087E387_9BIFI</name>
<organism evidence="4 5">
    <name type="scientific">Bifidobacterium thermacidophilum subsp. thermacidophilum</name>
    <dbReference type="NCBI Taxonomy" id="79262"/>
    <lineage>
        <taxon>Bacteria</taxon>
        <taxon>Bacillati</taxon>
        <taxon>Actinomycetota</taxon>
        <taxon>Actinomycetes</taxon>
        <taxon>Bifidobacteriales</taxon>
        <taxon>Bifidobacteriaceae</taxon>
        <taxon>Bifidobacterium</taxon>
    </lineage>
</organism>
<dbReference type="InterPro" id="IPR011089">
    <property type="entry name" value="GmrSD_C"/>
</dbReference>
<evidence type="ECO:0000313" key="5">
    <source>
        <dbReference type="Proteomes" id="UP000029003"/>
    </source>
</evidence>
<keyword evidence="2" id="KW-0472">Membrane</keyword>
<dbReference type="EMBL" id="JGZT01000007">
    <property type="protein sequence ID" value="KFJ02238.1"/>
    <property type="molecule type" value="Genomic_DNA"/>
</dbReference>
<sequence length="319" mass="35644">MDRGRKQSQQHRQHQRYRQYQRFWGSSPGASQRFRRFPWHRRQHLSSGRFSRPRFASPRARCLIVVVVVACFGFVVGLALPYVSPPAARITGEYVATGPVADVLRTLVVDARQSGKGYQRDEFGYRQTDDDGNGCDIRDDILARDLHDVRFTVAGGCVVRSGTLEDPYTGRTIAFMRGAQSSTAVQIDHVVALKNAWRSGASRWNRAQRYRFGNDPLNLLAVDGSANEEKGAASAAYWLPTNAEFRCTYVALQVAVKAKYGLSVTPQEREAMAAVLRGCPNQQIPSRHSTPIVHGVSPDGTRAESSSPRYVTQRYKPDL</sequence>
<proteinExistence type="predicted"/>
<dbReference type="PANTHER" id="PTHR24094">
    <property type="entry name" value="SECRETED PROTEIN"/>
    <property type="match status" value="1"/>
</dbReference>
<protein>
    <recommendedName>
        <fullName evidence="3">GmrSD restriction endonucleases C-terminal domain-containing protein</fullName>
    </recommendedName>
</protein>
<keyword evidence="2" id="KW-1133">Transmembrane helix</keyword>
<evidence type="ECO:0000256" key="2">
    <source>
        <dbReference type="SAM" id="Phobius"/>
    </source>
</evidence>
<feature type="region of interest" description="Disordered" evidence="1">
    <location>
        <begin position="282"/>
        <end position="319"/>
    </location>
</feature>
<reference evidence="4 5" key="1">
    <citation type="submission" date="2014-03" db="EMBL/GenBank/DDBJ databases">
        <title>Genomics of Bifidobacteria.</title>
        <authorList>
            <person name="Ventura M."/>
            <person name="Milani C."/>
            <person name="Lugli G.A."/>
        </authorList>
    </citation>
    <scope>NUCLEOTIDE SEQUENCE [LARGE SCALE GENOMIC DNA]</scope>
    <source>
        <strain evidence="4 5">LMG 21395</strain>
    </source>
</reference>
<accession>A0A087E387</accession>